<dbReference type="GO" id="GO:0005524">
    <property type="term" value="F:ATP binding"/>
    <property type="evidence" value="ECO:0007669"/>
    <property type="project" value="UniProtKB-KW"/>
</dbReference>
<dbReference type="Pfam" id="PF02518">
    <property type="entry name" value="HATPase_c"/>
    <property type="match status" value="1"/>
</dbReference>
<dbReference type="EC" id="2.7.13.3" evidence="3"/>
<protein>
    <recommendedName>
        <fullName evidence="3">histidine kinase</fullName>
        <ecNumber evidence="3">2.7.13.3</ecNumber>
    </recommendedName>
</protein>
<evidence type="ECO:0000259" key="17">
    <source>
        <dbReference type="PROSITE" id="PS50885"/>
    </source>
</evidence>
<evidence type="ECO:0000256" key="6">
    <source>
        <dbReference type="ARBA" id="ARBA00022679"/>
    </source>
</evidence>
<gene>
    <name evidence="18" type="primary">resE_2</name>
    <name evidence="18" type="ORF">AMHIJAGA_01323</name>
</gene>
<dbReference type="SUPFAM" id="SSF47384">
    <property type="entry name" value="Homodimeric domain of signal transducing histidine kinase"/>
    <property type="match status" value="1"/>
</dbReference>
<dbReference type="EMBL" id="OGTW02000054">
    <property type="protein sequence ID" value="SPS11389.1"/>
    <property type="molecule type" value="Genomic_DNA"/>
</dbReference>
<dbReference type="FunFam" id="1.10.287.130:FF:000001">
    <property type="entry name" value="Two-component sensor histidine kinase"/>
    <property type="match status" value="1"/>
</dbReference>
<dbReference type="SUPFAM" id="SSF158472">
    <property type="entry name" value="HAMP domain-like"/>
    <property type="match status" value="1"/>
</dbReference>
<dbReference type="RefSeq" id="WP_127093886.1">
    <property type="nucleotide sequence ID" value="NZ_OGTW02000054.1"/>
</dbReference>
<dbReference type="InterPro" id="IPR005467">
    <property type="entry name" value="His_kinase_dom"/>
</dbReference>
<keyword evidence="4" id="KW-1003">Cell membrane</keyword>
<dbReference type="Pfam" id="PF00672">
    <property type="entry name" value="HAMP"/>
    <property type="match status" value="1"/>
</dbReference>
<evidence type="ECO:0000259" key="16">
    <source>
        <dbReference type="PROSITE" id="PS50109"/>
    </source>
</evidence>
<feature type="transmembrane region" description="Helical" evidence="15">
    <location>
        <begin position="162"/>
        <end position="188"/>
    </location>
</feature>
<evidence type="ECO:0000313" key="19">
    <source>
        <dbReference type="EMBL" id="SPS11389.1"/>
    </source>
</evidence>
<reference evidence="20" key="3">
    <citation type="submission" date="2018-05" db="EMBL/GenBank/DDBJ databases">
        <authorList>
            <person name="Duru I."/>
        </authorList>
    </citation>
    <scope>NUCLEOTIDE SEQUENCE [LARGE SCALE GENOMIC DNA]</scope>
</reference>
<evidence type="ECO:0000256" key="3">
    <source>
        <dbReference type="ARBA" id="ARBA00012438"/>
    </source>
</evidence>
<evidence type="ECO:0000256" key="5">
    <source>
        <dbReference type="ARBA" id="ARBA00022553"/>
    </source>
</evidence>
<name>A0A2X0PGD1_9LACT</name>
<dbReference type="InterPro" id="IPR036097">
    <property type="entry name" value="HisK_dim/P_sf"/>
</dbReference>
<keyword evidence="11 15" id="KW-1133">Transmembrane helix</keyword>
<comment type="subcellular location">
    <subcellularLocation>
        <location evidence="2">Cell membrane</location>
        <topology evidence="2">Multi-pass membrane protein</topology>
    </subcellularLocation>
</comment>
<evidence type="ECO:0000256" key="1">
    <source>
        <dbReference type="ARBA" id="ARBA00000085"/>
    </source>
</evidence>
<dbReference type="SUPFAM" id="SSF55874">
    <property type="entry name" value="ATPase domain of HSP90 chaperone/DNA topoisomerase II/histidine kinase"/>
    <property type="match status" value="1"/>
</dbReference>
<keyword evidence="6 18" id="KW-0808">Transferase</keyword>
<evidence type="ECO:0000256" key="15">
    <source>
        <dbReference type="SAM" id="Phobius"/>
    </source>
</evidence>
<organism evidence="18">
    <name type="scientific">Lactococcus lactis</name>
    <dbReference type="NCBI Taxonomy" id="1358"/>
    <lineage>
        <taxon>Bacteria</taxon>
        <taxon>Bacillati</taxon>
        <taxon>Bacillota</taxon>
        <taxon>Bacilli</taxon>
        <taxon>Lactobacillales</taxon>
        <taxon>Streptococcaceae</taxon>
        <taxon>Lactococcus</taxon>
    </lineage>
</organism>
<evidence type="ECO:0000256" key="13">
    <source>
        <dbReference type="ARBA" id="ARBA00023136"/>
    </source>
</evidence>
<keyword evidence="12" id="KW-0902">Two-component regulatory system</keyword>
<dbReference type="PROSITE" id="PS50885">
    <property type="entry name" value="HAMP"/>
    <property type="match status" value="1"/>
</dbReference>
<accession>A0A2X0PGD1</accession>
<dbReference type="GO" id="GO:0000155">
    <property type="term" value="F:phosphorelay sensor kinase activity"/>
    <property type="evidence" value="ECO:0007669"/>
    <property type="project" value="InterPro"/>
</dbReference>
<comment type="catalytic activity">
    <reaction evidence="1">
        <text>ATP + protein L-histidine = ADP + protein N-phospho-L-histidine.</text>
        <dbReference type="EC" id="2.7.13.3"/>
    </reaction>
</comment>
<evidence type="ECO:0000313" key="18">
    <source>
        <dbReference type="EMBL" id="SPB25674.1"/>
    </source>
</evidence>
<dbReference type="GO" id="GO:0005886">
    <property type="term" value="C:plasma membrane"/>
    <property type="evidence" value="ECO:0007669"/>
    <property type="project" value="UniProtKB-SubCell"/>
</dbReference>
<dbReference type="CDD" id="cd06225">
    <property type="entry name" value="HAMP"/>
    <property type="match status" value="1"/>
</dbReference>
<dbReference type="InterPro" id="IPR003661">
    <property type="entry name" value="HisK_dim/P_dom"/>
</dbReference>
<evidence type="ECO:0000256" key="8">
    <source>
        <dbReference type="ARBA" id="ARBA00022741"/>
    </source>
</evidence>
<keyword evidence="9 18" id="KW-0418">Kinase</keyword>
<dbReference type="InterPro" id="IPR050398">
    <property type="entry name" value="HssS/ArlS-like"/>
</dbReference>
<feature type="coiled-coil region" evidence="14">
    <location>
        <begin position="216"/>
        <end position="250"/>
    </location>
</feature>
<dbReference type="FunFam" id="3.30.565.10:FF:000006">
    <property type="entry name" value="Sensor histidine kinase WalK"/>
    <property type="match status" value="1"/>
</dbReference>
<evidence type="ECO:0000256" key="7">
    <source>
        <dbReference type="ARBA" id="ARBA00022692"/>
    </source>
</evidence>
<evidence type="ECO:0000313" key="20">
    <source>
        <dbReference type="Proteomes" id="UP000279235"/>
    </source>
</evidence>
<dbReference type="EMBL" id="OGTW01000054">
    <property type="protein sequence ID" value="SPB25674.1"/>
    <property type="molecule type" value="Genomic_DNA"/>
</dbReference>
<evidence type="ECO:0000256" key="10">
    <source>
        <dbReference type="ARBA" id="ARBA00022840"/>
    </source>
</evidence>
<keyword evidence="7 15" id="KW-0812">Transmembrane</keyword>
<dbReference type="PROSITE" id="PS50109">
    <property type="entry name" value="HIS_KIN"/>
    <property type="match status" value="1"/>
</dbReference>
<keyword evidence="8" id="KW-0547">Nucleotide-binding</keyword>
<dbReference type="CDD" id="cd00082">
    <property type="entry name" value="HisKA"/>
    <property type="match status" value="1"/>
</dbReference>
<evidence type="ECO:0000256" key="14">
    <source>
        <dbReference type="SAM" id="Coils"/>
    </source>
</evidence>
<evidence type="ECO:0000256" key="2">
    <source>
        <dbReference type="ARBA" id="ARBA00004651"/>
    </source>
</evidence>
<evidence type="ECO:0000256" key="12">
    <source>
        <dbReference type="ARBA" id="ARBA00023012"/>
    </source>
</evidence>
<dbReference type="InterPro" id="IPR036890">
    <property type="entry name" value="HATPase_C_sf"/>
</dbReference>
<dbReference type="PANTHER" id="PTHR45528">
    <property type="entry name" value="SENSOR HISTIDINE KINASE CPXA"/>
    <property type="match status" value="1"/>
</dbReference>
<dbReference type="CDD" id="cd00075">
    <property type="entry name" value="HATPase"/>
    <property type="match status" value="1"/>
</dbReference>
<dbReference type="Gene3D" id="1.10.287.130">
    <property type="match status" value="1"/>
</dbReference>
<dbReference type="InterPro" id="IPR003594">
    <property type="entry name" value="HATPase_dom"/>
</dbReference>
<dbReference type="InterPro" id="IPR004358">
    <property type="entry name" value="Sig_transdc_His_kin-like_C"/>
</dbReference>
<dbReference type="InterPro" id="IPR003660">
    <property type="entry name" value="HAMP_dom"/>
</dbReference>
<dbReference type="Gene3D" id="6.10.340.10">
    <property type="match status" value="1"/>
</dbReference>
<feature type="transmembrane region" description="Helical" evidence="15">
    <location>
        <begin position="20"/>
        <end position="39"/>
    </location>
</feature>
<evidence type="ECO:0000256" key="4">
    <source>
        <dbReference type="ARBA" id="ARBA00022475"/>
    </source>
</evidence>
<dbReference type="SMART" id="SM00388">
    <property type="entry name" value="HisKA"/>
    <property type="match status" value="1"/>
</dbReference>
<dbReference type="Pfam" id="PF00512">
    <property type="entry name" value="HisKA"/>
    <property type="match status" value="1"/>
</dbReference>
<keyword evidence="13 15" id="KW-0472">Membrane</keyword>
<dbReference type="SMART" id="SM00304">
    <property type="entry name" value="HAMP"/>
    <property type="match status" value="1"/>
</dbReference>
<feature type="domain" description="HAMP" evidence="17">
    <location>
        <begin position="190"/>
        <end position="242"/>
    </location>
</feature>
<dbReference type="SMART" id="SM00387">
    <property type="entry name" value="HATPase_c"/>
    <property type="match status" value="1"/>
</dbReference>
<keyword evidence="5" id="KW-0597">Phosphoprotein</keyword>
<evidence type="ECO:0000256" key="9">
    <source>
        <dbReference type="ARBA" id="ARBA00022777"/>
    </source>
</evidence>
<proteinExistence type="predicted"/>
<sequence length="465" mass="52694">MAKIKEKRKRKISVKIGGSFLAVVVAIELGLFISLYLLIVNTWVREEVDSVVAQGQNHALVLSGDFSAETIEHVVLMEEGSSQTAIVVQDPYGKTLRSSQTINSQMKKHISALQNEKKNKKESLHFHWLGDKYIVSKSRIQSNGKIVGSVYMFLSTRPIQKMVFNFTGIFAVLAVITLIVTAFSIFYITRTVTRPLLKIKLGTDKIAQGDLSIQLNVNTEDELGELAKSIEDLAEKLDFMKRERNEFLSSVAHELRTPLTFIKGYADIANRSTTSLEDKTQYLRIIREESRHLTQLMEDLMNLAQLEENGFKVEKHQVLIQELINEVVSKVSGVFSEKRINFLISGEGNFYANIDFMRIEQVLVNLLMNAYKYSDDESDIKLAFIPEKENFKIVISDKGEGIPEQDLPYIFERFYRVDKSRTRTTGGVGLGLAIVQDIVKKHNGKIIVESIQNQGTAFIIELPYS</sequence>
<dbReference type="Gene3D" id="3.30.565.10">
    <property type="entry name" value="Histidine kinase-like ATPase, C-terminal domain"/>
    <property type="match status" value="1"/>
</dbReference>
<dbReference type="PRINTS" id="PR00344">
    <property type="entry name" value="BCTRLSENSOR"/>
</dbReference>
<evidence type="ECO:0000256" key="11">
    <source>
        <dbReference type="ARBA" id="ARBA00022989"/>
    </source>
</evidence>
<reference evidence="18" key="1">
    <citation type="submission" date="2018-01" db="EMBL/GenBank/DDBJ databases">
        <authorList>
            <person name="Gaut B.S."/>
            <person name="Morton B.R."/>
            <person name="Clegg M.T."/>
            <person name="Duvall M.R."/>
        </authorList>
    </citation>
    <scope>NUCLEOTIDE SEQUENCE</scope>
    <source>
        <strain evidence="18">Lactococcus lactis</strain>
    </source>
</reference>
<feature type="domain" description="Histidine kinase" evidence="16">
    <location>
        <begin position="250"/>
        <end position="465"/>
    </location>
</feature>
<keyword evidence="10" id="KW-0067">ATP-binding</keyword>
<dbReference type="PANTHER" id="PTHR45528:SF1">
    <property type="entry name" value="SENSOR HISTIDINE KINASE CPXA"/>
    <property type="match status" value="1"/>
</dbReference>
<dbReference type="AlphaFoldDB" id="A0A2X0PGD1"/>
<dbReference type="Proteomes" id="UP000279235">
    <property type="component" value="Unassembled WGS sequence"/>
</dbReference>
<keyword evidence="14" id="KW-0175">Coiled coil</keyword>
<reference evidence="19" key="2">
    <citation type="submission" date="2018-05" db="EMBL/GenBank/DDBJ databases">
        <authorList>
            <person name="Lanie J.A."/>
            <person name="Ng W.-L."/>
            <person name="Kazmierczak K.M."/>
            <person name="Andrzejewski T.M."/>
            <person name="Davidsen T.M."/>
            <person name="Wayne K.J."/>
            <person name="Tettelin H."/>
            <person name="Glass J.I."/>
            <person name="Rusch D."/>
            <person name="Podicherti R."/>
            <person name="Tsui H.-C.T."/>
            <person name="Winkler M.E."/>
        </authorList>
    </citation>
    <scope>NUCLEOTIDE SEQUENCE</scope>
    <source>
        <strain evidence="19">Lactococcus lactis</strain>
    </source>
</reference>